<comment type="similarity">
    <text evidence="2 18">Belongs to the GHMP kinase family. Mevalonate kinase subfamily.</text>
</comment>
<dbReference type="Pfam" id="PF08544">
    <property type="entry name" value="GHMP_kinases_C"/>
    <property type="match status" value="1"/>
</dbReference>
<feature type="domain" description="GHMP kinase C-terminal" evidence="20">
    <location>
        <begin position="294"/>
        <end position="346"/>
    </location>
</feature>
<proteinExistence type="inferred from homology"/>
<dbReference type="EMBL" id="BDDD01000298">
    <property type="protein sequence ID" value="GAV63176.1"/>
    <property type="molecule type" value="Genomic_DNA"/>
</dbReference>
<keyword evidence="8 18" id="KW-0547">Nucleotide-binding</keyword>
<dbReference type="SUPFAM" id="SSF55060">
    <property type="entry name" value="GHMP Kinase, C-terminal domain"/>
    <property type="match status" value="1"/>
</dbReference>
<comment type="pathway">
    <text evidence="17 18">Isoprenoid biosynthesis; isopentenyl diphosphate biosynthesis via mevalonate pathway; isopentenyl diphosphate from (R)-mevalonate: step 1/3.</text>
</comment>
<evidence type="ECO:0000256" key="13">
    <source>
        <dbReference type="ARBA" id="ARBA00023011"/>
    </source>
</evidence>
<dbReference type="OrthoDB" id="1652964at2759"/>
<dbReference type="InterPro" id="IPR020568">
    <property type="entry name" value="Ribosomal_Su5_D2-typ_SF"/>
</dbReference>
<evidence type="ECO:0000259" key="19">
    <source>
        <dbReference type="Pfam" id="PF00288"/>
    </source>
</evidence>
<comment type="caution">
    <text evidence="21">The sequence shown here is derived from an EMBL/GenBank/DDBJ whole genome shotgun (WGS) entry which is preliminary data.</text>
</comment>
<dbReference type="InterPro" id="IPR013750">
    <property type="entry name" value="GHMP_kinase_C_dom"/>
</dbReference>
<comment type="subcellular location">
    <subcellularLocation>
        <location evidence="1 18">Cytoplasm</location>
    </subcellularLocation>
</comment>
<protein>
    <recommendedName>
        <fullName evidence="3 18">Mevalonate kinase</fullName>
        <shortName evidence="18">MK</shortName>
        <ecNumber evidence="3 18">2.7.1.36</ecNumber>
    </recommendedName>
</protein>
<dbReference type="STRING" id="3775.A0A1Q3B546"/>
<evidence type="ECO:0000313" key="21">
    <source>
        <dbReference type="EMBL" id="GAV63176.1"/>
    </source>
</evidence>
<dbReference type="InterPro" id="IPR006204">
    <property type="entry name" value="GHMP_kinase_N_dom"/>
</dbReference>
<dbReference type="UniPathway" id="UPA00057">
    <property type="reaction ID" value="UER00098"/>
</dbReference>
<dbReference type="SUPFAM" id="SSF54211">
    <property type="entry name" value="Ribosomal protein S5 domain 2-like"/>
    <property type="match status" value="1"/>
</dbReference>
<evidence type="ECO:0000256" key="11">
    <source>
        <dbReference type="ARBA" id="ARBA00022842"/>
    </source>
</evidence>
<evidence type="ECO:0000256" key="8">
    <source>
        <dbReference type="ARBA" id="ARBA00022741"/>
    </source>
</evidence>
<comment type="catalytic activity">
    <reaction evidence="18">
        <text>(R)-mevalonate + ATP = (R)-5-phosphomevalonate + ADP + H(+)</text>
        <dbReference type="Rhea" id="RHEA:17065"/>
        <dbReference type="ChEBI" id="CHEBI:15378"/>
        <dbReference type="ChEBI" id="CHEBI:30616"/>
        <dbReference type="ChEBI" id="CHEBI:36464"/>
        <dbReference type="ChEBI" id="CHEBI:58146"/>
        <dbReference type="ChEBI" id="CHEBI:456216"/>
        <dbReference type="EC" id="2.7.1.36"/>
    </reaction>
</comment>
<keyword evidence="14 18" id="KW-0443">Lipid metabolism</keyword>
<evidence type="ECO:0000256" key="4">
    <source>
        <dbReference type="ARBA" id="ARBA00022490"/>
    </source>
</evidence>
<feature type="domain" description="GHMP kinase N-terminal" evidence="19">
    <location>
        <begin position="125"/>
        <end position="211"/>
    </location>
</feature>
<keyword evidence="22" id="KW-1185">Reference proteome</keyword>
<evidence type="ECO:0000256" key="18">
    <source>
        <dbReference type="RuleBase" id="RU363087"/>
    </source>
</evidence>
<evidence type="ECO:0000256" key="9">
    <source>
        <dbReference type="ARBA" id="ARBA00022777"/>
    </source>
</evidence>
<dbReference type="EC" id="2.7.1.36" evidence="3 18"/>
<dbReference type="GO" id="GO:0005829">
    <property type="term" value="C:cytosol"/>
    <property type="evidence" value="ECO:0007669"/>
    <property type="project" value="TreeGrafter"/>
</dbReference>
<accession>A0A1Q3B546</accession>
<evidence type="ECO:0000256" key="12">
    <source>
        <dbReference type="ARBA" id="ARBA00022955"/>
    </source>
</evidence>
<reference evidence="22" key="1">
    <citation type="submission" date="2016-04" db="EMBL/GenBank/DDBJ databases">
        <title>Cephalotus genome sequencing.</title>
        <authorList>
            <person name="Fukushima K."/>
            <person name="Hasebe M."/>
            <person name="Fang X."/>
        </authorList>
    </citation>
    <scope>NUCLEOTIDE SEQUENCE [LARGE SCALE GENOMIC DNA]</scope>
    <source>
        <strain evidence="22">cv. St1</strain>
    </source>
</reference>
<keyword evidence="12 18" id="KW-0752">Steroid biosynthesis</keyword>
<keyword evidence="15 18" id="KW-1207">Sterol metabolism</keyword>
<organism evidence="21 22">
    <name type="scientific">Cephalotus follicularis</name>
    <name type="common">Albany pitcher plant</name>
    <dbReference type="NCBI Taxonomy" id="3775"/>
    <lineage>
        <taxon>Eukaryota</taxon>
        <taxon>Viridiplantae</taxon>
        <taxon>Streptophyta</taxon>
        <taxon>Embryophyta</taxon>
        <taxon>Tracheophyta</taxon>
        <taxon>Spermatophyta</taxon>
        <taxon>Magnoliopsida</taxon>
        <taxon>eudicotyledons</taxon>
        <taxon>Gunneridae</taxon>
        <taxon>Pentapetalae</taxon>
        <taxon>rosids</taxon>
        <taxon>fabids</taxon>
        <taxon>Oxalidales</taxon>
        <taxon>Cephalotaceae</taxon>
        <taxon>Cephalotus</taxon>
    </lineage>
</organism>
<dbReference type="Gene3D" id="3.30.70.890">
    <property type="entry name" value="GHMP kinase, C-terminal domain"/>
    <property type="match status" value="1"/>
</dbReference>
<dbReference type="FunFam" id="3.30.70.890:FF:000003">
    <property type="entry name" value="Mevalonate kinase"/>
    <property type="match status" value="1"/>
</dbReference>
<evidence type="ECO:0000256" key="6">
    <source>
        <dbReference type="ARBA" id="ARBA00022679"/>
    </source>
</evidence>
<keyword evidence="4 18" id="KW-0963">Cytoplasm</keyword>
<keyword evidence="10 18" id="KW-0067">ATP-binding</keyword>
<evidence type="ECO:0000256" key="5">
    <source>
        <dbReference type="ARBA" id="ARBA00022516"/>
    </source>
</evidence>
<evidence type="ECO:0000256" key="2">
    <source>
        <dbReference type="ARBA" id="ARBA00006495"/>
    </source>
</evidence>
<evidence type="ECO:0000259" key="20">
    <source>
        <dbReference type="Pfam" id="PF08544"/>
    </source>
</evidence>
<dbReference type="FunFam" id="3.30.230.10:FF:000027">
    <property type="entry name" value="Mevalonate kinase"/>
    <property type="match status" value="1"/>
</dbReference>
<evidence type="ECO:0000256" key="17">
    <source>
        <dbReference type="ARBA" id="ARBA00029438"/>
    </source>
</evidence>
<gene>
    <name evidence="21" type="ORF">CFOL_v3_06696</name>
</gene>
<keyword evidence="5 18" id="KW-0444">Lipid biosynthesis</keyword>
<dbReference type="GO" id="GO:0019287">
    <property type="term" value="P:isopentenyl diphosphate biosynthetic process, mevalonate pathway"/>
    <property type="evidence" value="ECO:0007669"/>
    <property type="project" value="UniProtKB-UniPathway"/>
</dbReference>
<dbReference type="InParanoid" id="A0A1Q3B546"/>
<evidence type="ECO:0000256" key="16">
    <source>
        <dbReference type="ARBA" id="ARBA00023221"/>
    </source>
</evidence>
<keyword evidence="7" id="KW-0479">Metal-binding</keyword>
<dbReference type="InterPro" id="IPR036554">
    <property type="entry name" value="GHMP_kinase_C_sf"/>
</dbReference>
<evidence type="ECO:0000256" key="1">
    <source>
        <dbReference type="ARBA" id="ARBA00004496"/>
    </source>
</evidence>
<keyword evidence="6 18" id="KW-0808">Transferase</keyword>
<dbReference type="GO" id="GO:0004496">
    <property type="term" value="F:mevalonate kinase activity"/>
    <property type="evidence" value="ECO:0007669"/>
    <property type="project" value="UniProtKB-EC"/>
</dbReference>
<name>A0A1Q3B546_CEPFO</name>
<keyword evidence="11" id="KW-0460">Magnesium</keyword>
<evidence type="ECO:0000256" key="15">
    <source>
        <dbReference type="ARBA" id="ARBA00023166"/>
    </source>
</evidence>
<keyword evidence="16 18" id="KW-0753">Steroid metabolism</keyword>
<dbReference type="Proteomes" id="UP000187406">
    <property type="component" value="Unassembled WGS sequence"/>
</dbReference>
<dbReference type="InterPro" id="IPR014721">
    <property type="entry name" value="Ribsml_uS5_D2-typ_fold_subgr"/>
</dbReference>
<keyword evidence="13 18" id="KW-0756">Sterol biosynthesis</keyword>
<dbReference type="Gene3D" id="3.30.230.10">
    <property type="match status" value="1"/>
</dbReference>
<evidence type="ECO:0000256" key="3">
    <source>
        <dbReference type="ARBA" id="ARBA00012103"/>
    </source>
</evidence>
<dbReference type="NCBIfam" id="TIGR00549">
    <property type="entry name" value="mevalon_kin"/>
    <property type="match status" value="1"/>
</dbReference>
<dbReference type="PANTHER" id="PTHR43290">
    <property type="entry name" value="MEVALONATE KINASE"/>
    <property type="match status" value="1"/>
</dbReference>
<evidence type="ECO:0000256" key="7">
    <source>
        <dbReference type="ARBA" id="ARBA00022723"/>
    </source>
</evidence>
<dbReference type="FunCoup" id="A0A1Q3B546">
    <property type="interactions" value="1859"/>
</dbReference>
<sequence length="387" mass="40983">MEVKTRAPGKIILAGEHAVVHGSTAVAASIDLYTHVSLRFPSPSENDDTLIIQLKSVALELSWPISRIKAALSYLGCPFSSTPTSCSAESARSLAALVEEENFPEAKIGLASGVSAFLWLYTSILGFKPATVIVTSELPVGAGLGSSAAFCVALSGAFLAFSGSVNVDMSHQGWLMFGDNDLELLNKWAFEGEKIIHGKPSGIDNTVSTYGNMIKFRSGSLTRIKSDLPLKMLITNTKVGRNTKALVAGVSERSLRHPDAMSFVFNAVDSISRELSNVIQSPAPDNLSVTEKEEKLEELMEMNQGLLQCMGVSHASIETVLRTTLKYKLASKLTGAGGGGCVLTLLPTLLSGTVVDKVIEELESCGFQCLTAGIGGKGVEVCFDGSC</sequence>
<dbReference type="InterPro" id="IPR006203">
    <property type="entry name" value="GHMP_knse_ATP-bd_CS"/>
</dbReference>
<dbReference type="Pfam" id="PF00288">
    <property type="entry name" value="GHMP_kinases_N"/>
    <property type="match status" value="1"/>
</dbReference>
<dbReference type="PRINTS" id="PR00959">
    <property type="entry name" value="MEVGALKINASE"/>
</dbReference>
<evidence type="ECO:0000256" key="14">
    <source>
        <dbReference type="ARBA" id="ARBA00023098"/>
    </source>
</evidence>
<dbReference type="PROSITE" id="PS00627">
    <property type="entry name" value="GHMP_KINASES_ATP"/>
    <property type="match status" value="1"/>
</dbReference>
<dbReference type="InterPro" id="IPR006205">
    <property type="entry name" value="Mev_gal_kin"/>
</dbReference>
<evidence type="ECO:0000256" key="10">
    <source>
        <dbReference type="ARBA" id="ARBA00022840"/>
    </source>
</evidence>
<dbReference type="GO" id="GO:0046872">
    <property type="term" value="F:metal ion binding"/>
    <property type="evidence" value="ECO:0007669"/>
    <property type="project" value="UniProtKB-KW"/>
</dbReference>
<evidence type="ECO:0000313" key="22">
    <source>
        <dbReference type="Proteomes" id="UP000187406"/>
    </source>
</evidence>
<dbReference type="GO" id="GO:0005524">
    <property type="term" value="F:ATP binding"/>
    <property type="evidence" value="ECO:0007669"/>
    <property type="project" value="UniProtKB-KW"/>
</dbReference>
<dbReference type="PANTHER" id="PTHR43290:SF2">
    <property type="entry name" value="MEVALONATE KINASE"/>
    <property type="match status" value="1"/>
</dbReference>
<dbReference type="GO" id="GO:0016126">
    <property type="term" value="P:sterol biosynthetic process"/>
    <property type="evidence" value="ECO:0007669"/>
    <property type="project" value="UniProtKB-KW"/>
</dbReference>
<keyword evidence="9 18" id="KW-0418">Kinase</keyword>
<dbReference type="AlphaFoldDB" id="A0A1Q3B546"/>